<evidence type="ECO:0000313" key="2">
    <source>
        <dbReference type="EMBL" id="EDM75394.1"/>
    </source>
</evidence>
<accession>A6GFG7</accession>
<feature type="compositionally biased region" description="Basic and acidic residues" evidence="1">
    <location>
        <begin position="54"/>
        <end position="75"/>
    </location>
</feature>
<evidence type="ECO:0000256" key="1">
    <source>
        <dbReference type="SAM" id="MobiDB-lite"/>
    </source>
</evidence>
<sequence>MRGGSRFKEIHMSIRPLHAHGFSGLAGTLALASLVCFGACTDGEKTDAVSAMQKADEPEPKADKKEGDKEKKEIPTSELPEPTAEELAAWNRKDPEGEKHLYKWDKKNSKKMHNYWKELRCLRDKMKSEGDKAVGVEPGSPESVQWDNFKRAFIPHVDGWQQRLFAAEGQEVLTKSKYISNIIEAHELVMNGYPSAYNDGDAKLIKRQDALWLVVENKVVDYSNKIGAPISFPDPESEKEMKKWEKFCDPVLKPPKRKK</sequence>
<proteinExistence type="predicted"/>
<dbReference type="EMBL" id="ABCS01000093">
    <property type="protein sequence ID" value="EDM75394.1"/>
    <property type="molecule type" value="Genomic_DNA"/>
</dbReference>
<gene>
    <name evidence="2" type="ORF">PPSIR1_10325</name>
</gene>
<feature type="region of interest" description="Disordered" evidence="1">
    <location>
        <begin position="49"/>
        <end position="84"/>
    </location>
</feature>
<comment type="caution">
    <text evidence="2">The sequence shown here is derived from an EMBL/GenBank/DDBJ whole genome shotgun (WGS) entry which is preliminary data.</text>
</comment>
<dbReference type="Proteomes" id="UP000005801">
    <property type="component" value="Unassembled WGS sequence"/>
</dbReference>
<organism evidence="2 3">
    <name type="scientific">Plesiocystis pacifica SIR-1</name>
    <dbReference type="NCBI Taxonomy" id="391625"/>
    <lineage>
        <taxon>Bacteria</taxon>
        <taxon>Pseudomonadati</taxon>
        <taxon>Myxococcota</taxon>
        <taxon>Polyangia</taxon>
        <taxon>Nannocystales</taxon>
        <taxon>Nannocystaceae</taxon>
        <taxon>Plesiocystis</taxon>
    </lineage>
</organism>
<name>A6GFG7_9BACT</name>
<dbReference type="AlphaFoldDB" id="A6GFG7"/>
<keyword evidence="3" id="KW-1185">Reference proteome</keyword>
<reference evidence="2 3" key="1">
    <citation type="submission" date="2007-06" db="EMBL/GenBank/DDBJ databases">
        <authorList>
            <person name="Shimkets L."/>
            <person name="Ferriera S."/>
            <person name="Johnson J."/>
            <person name="Kravitz S."/>
            <person name="Beeson K."/>
            <person name="Sutton G."/>
            <person name="Rogers Y.-H."/>
            <person name="Friedman R."/>
            <person name="Frazier M."/>
            <person name="Venter J.C."/>
        </authorList>
    </citation>
    <scope>NUCLEOTIDE SEQUENCE [LARGE SCALE GENOMIC DNA]</scope>
    <source>
        <strain evidence="2 3">SIR-1</strain>
    </source>
</reference>
<dbReference type="OrthoDB" id="5508777at2"/>
<dbReference type="RefSeq" id="WP_006975457.1">
    <property type="nucleotide sequence ID" value="NZ_ABCS01000093.1"/>
</dbReference>
<evidence type="ECO:0000313" key="3">
    <source>
        <dbReference type="Proteomes" id="UP000005801"/>
    </source>
</evidence>
<protein>
    <submittedName>
        <fullName evidence="2">Uncharacterized protein</fullName>
    </submittedName>
</protein>